<keyword evidence="3" id="KW-1185">Reference proteome</keyword>
<gene>
    <name evidence="2" type="ORF">FHS83_000049</name>
</gene>
<keyword evidence="1" id="KW-0472">Membrane</keyword>
<keyword evidence="1" id="KW-0812">Transmembrane</keyword>
<dbReference type="RefSeq" id="WP_167079717.1">
    <property type="nucleotide sequence ID" value="NZ_BAAADC010000001.1"/>
</dbReference>
<dbReference type="AlphaFoldDB" id="A0A846MU48"/>
<name>A0A846MU48_9PROT</name>
<protein>
    <submittedName>
        <fullName evidence="2">Uncharacterized protein YneF (UPF0154 family)</fullName>
    </submittedName>
</protein>
<evidence type="ECO:0000313" key="2">
    <source>
        <dbReference type="EMBL" id="NIK86731.1"/>
    </source>
</evidence>
<organism evidence="2 3">
    <name type="scientific">Rhizomicrobium palustre</name>
    <dbReference type="NCBI Taxonomy" id="189966"/>
    <lineage>
        <taxon>Bacteria</taxon>
        <taxon>Pseudomonadati</taxon>
        <taxon>Pseudomonadota</taxon>
        <taxon>Alphaproteobacteria</taxon>
        <taxon>Micropepsales</taxon>
        <taxon>Micropepsaceae</taxon>
        <taxon>Rhizomicrobium</taxon>
    </lineage>
</organism>
<comment type="caution">
    <text evidence="2">The sequence shown here is derived from an EMBL/GenBank/DDBJ whole genome shotgun (WGS) entry which is preliminary data.</text>
</comment>
<proteinExistence type="predicted"/>
<evidence type="ECO:0000313" key="3">
    <source>
        <dbReference type="Proteomes" id="UP000570514"/>
    </source>
</evidence>
<feature type="transmembrane region" description="Helical" evidence="1">
    <location>
        <begin position="6"/>
        <end position="26"/>
    </location>
</feature>
<sequence length="49" mass="5454">MSLWLILGIWVALSFAVTPLVGYYLSGAPQRAAQRKAHKELAARVEHHP</sequence>
<dbReference type="Proteomes" id="UP000570514">
    <property type="component" value="Unassembled WGS sequence"/>
</dbReference>
<evidence type="ECO:0000256" key="1">
    <source>
        <dbReference type="SAM" id="Phobius"/>
    </source>
</evidence>
<keyword evidence="1" id="KW-1133">Transmembrane helix</keyword>
<reference evidence="2 3" key="1">
    <citation type="submission" date="2020-03" db="EMBL/GenBank/DDBJ databases">
        <title>Genomic Encyclopedia of Type Strains, Phase IV (KMG-IV): sequencing the most valuable type-strain genomes for metagenomic binning, comparative biology and taxonomic classification.</title>
        <authorList>
            <person name="Goeker M."/>
        </authorList>
    </citation>
    <scope>NUCLEOTIDE SEQUENCE [LARGE SCALE GENOMIC DNA]</scope>
    <source>
        <strain evidence="2 3">DSM 19867</strain>
    </source>
</reference>
<dbReference type="EMBL" id="JAASRM010000001">
    <property type="protein sequence ID" value="NIK86731.1"/>
    <property type="molecule type" value="Genomic_DNA"/>
</dbReference>
<accession>A0A846MU48</accession>